<keyword evidence="3" id="KW-1185">Reference proteome</keyword>
<feature type="compositionally biased region" description="Polar residues" evidence="1">
    <location>
        <begin position="23"/>
        <end position="41"/>
    </location>
</feature>
<name>A0A9P4I2H0_9PEZI</name>
<evidence type="ECO:0000256" key="1">
    <source>
        <dbReference type="SAM" id="MobiDB-lite"/>
    </source>
</evidence>
<proteinExistence type="predicted"/>
<sequence>MVSRNSSRDITVETSELGHEKNTVNVNVTPGPASQTDNHASFDQDADPFSSWKPEEIAVPRVTASRSGSGSRLCERCKAIEMDDLAMGGVASADESGAPMLSFGDKEWLPLAYRLEDTLPDLPVLKSSADAGCGFCAFLRLAIRAEGPLGKTAVGRVGVDRLMYDWTTGGPGLSFLRIRVRPAHSRHSKFGRQMGFAIEALPGSPLLFLWFGNVMVKLADRIRGMLAMAAHQETTAGI</sequence>
<gene>
    <name evidence="2" type="ORF">K490DRAFT_61238</name>
</gene>
<dbReference type="EMBL" id="ML978711">
    <property type="protein sequence ID" value="KAF2091808.1"/>
    <property type="molecule type" value="Genomic_DNA"/>
</dbReference>
<feature type="region of interest" description="Disordered" evidence="1">
    <location>
        <begin position="1"/>
        <end position="54"/>
    </location>
</feature>
<evidence type="ECO:0000313" key="3">
    <source>
        <dbReference type="Proteomes" id="UP000799776"/>
    </source>
</evidence>
<feature type="compositionally biased region" description="Basic and acidic residues" evidence="1">
    <location>
        <begin position="1"/>
        <end position="22"/>
    </location>
</feature>
<comment type="caution">
    <text evidence="2">The sequence shown here is derived from an EMBL/GenBank/DDBJ whole genome shotgun (WGS) entry which is preliminary data.</text>
</comment>
<accession>A0A9P4I2H0</accession>
<organism evidence="2 3">
    <name type="scientific">Saccharata proteae CBS 121410</name>
    <dbReference type="NCBI Taxonomy" id="1314787"/>
    <lineage>
        <taxon>Eukaryota</taxon>
        <taxon>Fungi</taxon>
        <taxon>Dikarya</taxon>
        <taxon>Ascomycota</taxon>
        <taxon>Pezizomycotina</taxon>
        <taxon>Dothideomycetes</taxon>
        <taxon>Dothideomycetes incertae sedis</taxon>
        <taxon>Botryosphaeriales</taxon>
        <taxon>Saccharataceae</taxon>
        <taxon>Saccharata</taxon>
    </lineage>
</organism>
<reference evidence="2" key="1">
    <citation type="journal article" date="2020" name="Stud. Mycol.">
        <title>101 Dothideomycetes genomes: a test case for predicting lifestyles and emergence of pathogens.</title>
        <authorList>
            <person name="Haridas S."/>
            <person name="Albert R."/>
            <person name="Binder M."/>
            <person name="Bloem J."/>
            <person name="Labutti K."/>
            <person name="Salamov A."/>
            <person name="Andreopoulos B."/>
            <person name="Baker S."/>
            <person name="Barry K."/>
            <person name="Bills G."/>
            <person name="Bluhm B."/>
            <person name="Cannon C."/>
            <person name="Castanera R."/>
            <person name="Culley D."/>
            <person name="Daum C."/>
            <person name="Ezra D."/>
            <person name="Gonzalez J."/>
            <person name="Henrissat B."/>
            <person name="Kuo A."/>
            <person name="Liang C."/>
            <person name="Lipzen A."/>
            <person name="Lutzoni F."/>
            <person name="Magnuson J."/>
            <person name="Mondo S."/>
            <person name="Nolan M."/>
            <person name="Ohm R."/>
            <person name="Pangilinan J."/>
            <person name="Park H.-J."/>
            <person name="Ramirez L."/>
            <person name="Alfaro M."/>
            <person name="Sun H."/>
            <person name="Tritt A."/>
            <person name="Yoshinaga Y."/>
            <person name="Zwiers L.-H."/>
            <person name="Turgeon B."/>
            <person name="Goodwin S."/>
            <person name="Spatafora J."/>
            <person name="Crous P."/>
            <person name="Grigoriev I."/>
        </authorList>
    </citation>
    <scope>NUCLEOTIDE SEQUENCE</scope>
    <source>
        <strain evidence="2">CBS 121410</strain>
    </source>
</reference>
<protein>
    <submittedName>
        <fullName evidence="2">Uncharacterized protein</fullName>
    </submittedName>
</protein>
<evidence type="ECO:0000313" key="2">
    <source>
        <dbReference type="EMBL" id="KAF2091808.1"/>
    </source>
</evidence>
<dbReference type="AlphaFoldDB" id="A0A9P4I2H0"/>
<dbReference type="Proteomes" id="UP000799776">
    <property type="component" value="Unassembled WGS sequence"/>
</dbReference>
<dbReference type="OrthoDB" id="2958217at2759"/>